<evidence type="ECO:0000256" key="2">
    <source>
        <dbReference type="SAM" id="SignalP"/>
    </source>
</evidence>
<protein>
    <submittedName>
        <fullName evidence="3">Tripartite-type tricarboxylate transporter, receptor component TctC</fullName>
    </submittedName>
</protein>
<feature type="chain" id="PRO_5012259581" evidence="2">
    <location>
        <begin position="23"/>
        <end position="324"/>
    </location>
</feature>
<keyword evidence="4" id="KW-1185">Reference proteome</keyword>
<gene>
    <name evidence="3" type="ORF">SAMN02982922_5655</name>
</gene>
<evidence type="ECO:0000313" key="3">
    <source>
        <dbReference type="EMBL" id="SMH57009.1"/>
    </source>
</evidence>
<dbReference type="SUPFAM" id="SSF53850">
    <property type="entry name" value="Periplasmic binding protein-like II"/>
    <property type="match status" value="1"/>
</dbReference>
<evidence type="ECO:0000313" key="4">
    <source>
        <dbReference type="Proteomes" id="UP000193083"/>
    </source>
</evidence>
<dbReference type="EMBL" id="FXBL01000004">
    <property type="protein sequence ID" value="SMH57009.1"/>
    <property type="molecule type" value="Genomic_DNA"/>
</dbReference>
<dbReference type="InterPro" id="IPR005064">
    <property type="entry name" value="BUG"/>
</dbReference>
<dbReference type="Pfam" id="PF03401">
    <property type="entry name" value="TctC"/>
    <property type="match status" value="1"/>
</dbReference>
<name>A0A1X7PXS0_9HYPH</name>
<evidence type="ECO:0000256" key="1">
    <source>
        <dbReference type="ARBA" id="ARBA00006987"/>
    </source>
</evidence>
<dbReference type="InterPro" id="IPR042100">
    <property type="entry name" value="Bug_dom1"/>
</dbReference>
<dbReference type="Gene3D" id="3.40.190.150">
    <property type="entry name" value="Bordetella uptake gene, domain 1"/>
    <property type="match status" value="1"/>
</dbReference>
<proteinExistence type="inferred from homology"/>
<dbReference type="PANTHER" id="PTHR42928">
    <property type="entry name" value="TRICARBOXYLATE-BINDING PROTEIN"/>
    <property type="match status" value="1"/>
</dbReference>
<keyword evidence="2" id="KW-0732">Signal</keyword>
<organism evidence="3 4">
    <name type="scientific">Mesorhizobium australicum</name>
    <dbReference type="NCBI Taxonomy" id="536018"/>
    <lineage>
        <taxon>Bacteria</taxon>
        <taxon>Pseudomonadati</taxon>
        <taxon>Pseudomonadota</taxon>
        <taxon>Alphaproteobacteria</taxon>
        <taxon>Hyphomicrobiales</taxon>
        <taxon>Phyllobacteriaceae</taxon>
        <taxon>Mesorhizobium</taxon>
    </lineage>
</organism>
<reference evidence="3 4" key="1">
    <citation type="submission" date="2017-04" db="EMBL/GenBank/DDBJ databases">
        <authorList>
            <person name="Afonso C.L."/>
            <person name="Miller P.J."/>
            <person name="Scott M.A."/>
            <person name="Spackman E."/>
            <person name="Goraichik I."/>
            <person name="Dimitrov K.M."/>
            <person name="Suarez D.L."/>
            <person name="Swayne D.E."/>
        </authorList>
    </citation>
    <scope>NUCLEOTIDE SEQUENCE [LARGE SCALE GENOMIC DNA]</scope>
    <source>
        <strain evidence="3 4">B5P</strain>
    </source>
</reference>
<accession>A0A1X7PXS0</accession>
<dbReference type="CDD" id="cd07012">
    <property type="entry name" value="PBP2_Bug_TTT"/>
    <property type="match status" value="1"/>
</dbReference>
<dbReference type="Proteomes" id="UP000193083">
    <property type="component" value="Unassembled WGS sequence"/>
</dbReference>
<dbReference type="PANTHER" id="PTHR42928:SF5">
    <property type="entry name" value="BLR1237 PROTEIN"/>
    <property type="match status" value="1"/>
</dbReference>
<dbReference type="OrthoDB" id="8443386at2"/>
<feature type="signal peptide" evidence="2">
    <location>
        <begin position="1"/>
        <end position="22"/>
    </location>
</feature>
<dbReference type="RefSeq" id="WP_085467218.1">
    <property type="nucleotide sequence ID" value="NZ_FXBL01000004.1"/>
</dbReference>
<comment type="similarity">
    <text evidence="1">Belongs to the UPF0065 (bug) family.</text>
</comment>
<sequence length="324" mass="34112">MKGLKLFFALVSLALTTGLARAEDWPTRPVTFVVPFAAGGITDTVARRMATVMTEKLGQPVVVENRPGAGGIVGTESVANAKADGYTIIYSSGGPMSILPQLQKGKLSYDPIKAFIHIRGVSSSSQMIVANPATPYNNITELVEYAKANPGKVTFGSPGIGTAQHLVGELLKSAAGIDMLHIPYKAGSAQMTDLMAGVIDLSFDYVSVVKPYVDSGKMKVIGTTAPERNVAYPDAQTVVEAGFPGGVNVASSWVSAPAGIDQAIVDKLSAVVEETMKDPGIVEFFKTTGLTIIGEKGPDVMTQFVIDENTKYGKVIEEAKIVAQ</sequence>
<keyword evidence="3" id="KW-0675">Receptor</keyword>
<dbReference type="Gene3D" id="3.40.190.10">
    <property type="entry name" value="Periplasmic binding protein-like II"/>
    <property type="match status" value="1"/>
</dbReference>
<dbReference type="PIRSF" id="PIRSF017082">
    <property type="entry name" value="YflP"/>
    <property type="match status" value="1"/>
</dbReference>
<dbReference type="AlphaFoldDB" id="A0A1X7PXS0"/>